<feature type="domain" description="Reverse transcriptase" evidence="1">
    <location>
        <begin position="214"/>
        <end position="455"/>
    </location>
</feature>
<reference evidence="2" key="1">
    <citation type="journal article" date="2017" name="Front. Cell. Infect. Microbiol.">
        <title>The Distinct Transcriptional Response of the Midgut of Amblyomma sculptum and Amblyomma aureolatum Ticks to Rickettsia rickettsii Correlates to Their Differences in Susceptibility to Infection.</title>
        <authorList>
            <person name="Martins L.A."/>
            <person name="Galletti M.F.B.M."/>
            <person name="Ribeiro J.M."/>
            <person name="Fujita A."/>
            <person name="Costa F.B."/>
            <person name="Labruna M.B."/>
            <person name="Daffre S."/>
            <person name="Fogaca A.C."/>
        </authorList>
    </citation>
    <scope>NUCLEOTIDE SEQUENCE</scope>
</reference>
<dbReference type="PANTHER" id="PTHR21301">
    <property type="entry name" value="REVERSE TRANSCRIPTASE"/>
    <property type="match status" value="1"/>
</dbReference>
<dbReference type="EMBL" id="GFAC01001041">
    <property type="protein sequence ID" value="JAT98147.1"/>
    <property type="molecule type" value="mRNA"/>
</dbReference>
<protein>
    <submittedName>
        <fullName evidence="2">Putative tick transposon</fullName>
    </submittedName>
</protein>
<sequence length="715" mass="80629">RVCKILRSEYQRQCRLYKDFLWIRLQECTQPSSASSQWHQFCVMINSTTEFLWQRTLPFLRRCVPKVNAGPGNDVHTLGNVSLPKQTQQVLSLGPKFATEPRKSPAELLEMVRQVSRRSGAEAERCVSEGVDFLQRHRSSTRTLPVEKTIRYLKDNALNIVPADKEGGFCVLEKTMYLQKASEAIATNFKECKKLSLAKVKTKAMKFIETLKLDGLVHSVAKAEKLSLNMFFSGKTHKDACPFRVIVSEKGSWQQAVARFLQEKLSVLEINDPFRVKNSDEIIEFLKLNNSKRMSTLSVDIKDLYYSIPHDCLLKNVRDCIDSHGATAFQNNAGLSIDNFVELLTMYLTSTYAQWKDMTFIQKQGVCIGSCLAPCLSDIFLATRDKMLHDCLRDTNVLKVFRFVDDFIVFVDCDKESFSASVHKHLTTFAEYLAPLELTHELPEDNFIRFLDIGLHFSSEHVCWAFEPRGNKPLLPFSSAHSKAVKRGIVKSCLSNALSKSCLHLVGRSFDIQVQRLSSAGCQPALLASTAENLLKKPASIPDRIDRKKVAVIPYIHGISHNIKKIGARAGVRVVFNAPEKLSRICKRVNAEDAAVACSKRHQQRFVACKKSVVYSIPLACGKQYIGQTGRCLNERLREHARDVKNKSGSKMIDHIRNCRNCTPALEKTSVLRRCKTQLGREIIEANEIGKSGNSCVSSPSILLSKKEISYLAQN</sequence>
<name>A0A1E1XFV9_9ACAR</name>
<dbReference type="PANTHER" id="PTHR21301:SF10">
    <property type="entry name" value="REVERSE TRANSCRIPTASE DOMAIN-CONTAINING PROTEIN"/>
    <property type="match status" value="1"/>
</dbReference>
<evidence type="ECO:0000259" key="1">
    <source>
        <dbReference type="PROSITE" id="PS50878"/>
    </source>
</evidence>
<organism evidence="2">
    <name type="scientific">Amblyomma aureolatum</name>
    <dbReference type="NCBI Taxonomy" id="187763"/>
    <lineage>
        <taxon>Eukaryota</taxon>
        <taxon>Metazoa</taxon>
        <taxon>Ecdysozoa</taxon>
        <taxon>Arthropoda</taxon>
        <taxon>Chelicerata</taxon>
        <taxon>Arachnida</taxon>
        <taxon>Acari</taxon>
        <taxon>Parasitiformes</taxon>
        <taxon>Ixodida</taxon>
        <taxon>Ixodoidea</taxon>
        <taxon>Ixodidae</taxon>
        <taxon>Amblyomminae</taxon>
        <taxon>Amblyomma</taxon>
    </lineage>
</organism>
<dbReference type="InterPro" id="IPR000477">
    <property type="entry name" value="RT_dom"/>
</dbReference>
<evidence type="ECO:0000313" key="2">
    <source>
        <dbReference type="EMBL" id="JAT98147.1"/>
    </source>
</evidence>
<dbReference type="AlphaFoldDB" id="A0A1E1XFV9"/>
<dbReference type="PROSITE" id="PS50878">
    <property type="entry name" value="RT_POL"/>
    <property type="match status" value="1"/>
</dbReference>
<proteinExistence type="evidence at transcript level"/>
<dbReference type="Pfam" id="PF00078">
    <property type="entry name" value="RVT_1"/>
    <property type="match status" value="1"/>
</dbReference>
<accession>A0A1E1XFV9</accession>
<feature type="non-terminal residue" evidence="2">
    <location>
        <position position="1"/>
    </location>
</feature>